<accession>A0A0F4ZCD1</accession>
<feature type="domain" description="Dienelactone hydrolase" evidence="1">
    <location>
        <begin position="36"/>
        <end position="248"/>
    </location>
</feature>
<organism evidence="2 3">
    <name type="scientific">Thielaviopsis punctulata</name>
    <dbReference type="NCBI Taxonomy" id="72032"/>
    <lineage>
        <taxon>Eukaryota</taxon>
        <taxon>Fungi</taxon>
        <taxon>Dikarya</taxon>
        <taxon>Ascomycota</taxon>
        <taxon>Pezizomycotina</taxon>
        <taxon>Sordariomycetes</taxon>
        <taxon>Hypocreomycetidae</taxon>
        <taxon>Microascales</taxon>
        <taxon>Ceratocystidaceae</taxon>
        <taxon>Thielaviopsis</taxon>
    </lineage>
</organism>
<evidence type="ECO:0000313" key="3">
    <source>
        <dbReference type="Proteomes" id="UP000033483"/>
    </source>
</evidence>
<reference evidence="2 3" key="1">
    <citation type="submission" date="2015-03" db="EMBL/GenBank/DDBJ databases">
        <authorList>
            <person name="Radwan O."/>
            <person name="Al-Naeli F.A."/>
            <person name="Rendon G.A."/>
            <person name="Fields C."/>
        </authorList>
    </citation>
    <scope>NUCLEOTIDE SEQUENCE [LARGE SCALE GENOMIC DNA]</scope>
    <source>
        <strain evidence="2">CR-DP1</strain>
    </source>
</reference>
<proteinExistence type="predicted"/>
<dbReference type="AlphaFoldDB" id="A0A0F4ZCD1"/>
<dbReference type="InterPro" id="IPR029058">
    <property type="entry name" value="AB_hydrolase_fold"/>
</dbReference>
<dbReference type="SUPFAM" id="SSF53474">
    <property type="entry name" value="alpha/beta-Hydrolases"/>
    <property type="match status" value="1"/>
</dbReference>
<dbReference type="EMBL" id="LAEV01001591">
    <property type="protein sequence ID" value="KKA27781.1"/>
    <property type="molecule type" value="Genomic_DNA"/>
</dbReference>
<comment type="caution">
    <text evidence="2">The sequence shown here is derived from an EMBL/GenBank/DDBJ whole genome shotgun (WGS) entry which is preliminary data.</text>
</comment>
<dbReference type="PANTHER" id="PTHR47668">
    <property type="entry name" value="DIENELACTONE HYDROLASE FAMILY PROTEIN (AFU_ORTHOLOGUE AFUA_6G01940)"/>
    <property type="match status" value="1"/>
</dbReference>
<dbReference type="InterPro" id="IPR002925">
    <property type="entry name" value="Dienelactn_hydro"/>
</dbReference>
<dbReference type="PANTHER" id="PTHR47668:SF1">
    <property type="entry name" value="DIENELACTONE HYDROLASE DOMAIN-CONTAINING PROTEIN-RELATED"/>
    <property type="match status" value="1"/>
</dbReference>
<dbReference type="GO" id="GO:0016787">
    <property type="term" value="F:hydrolase activity"/>
    <property type="evidence" value="ECO:0007669"/>
    <property type="project" value="InterPro"/>
</dbReference>
<dbReference type="Pfam" id="PF01738">
    <property type="entry name" value="DLH"/>
    <property type="match status" value="1"/>
</dbReference>
<sequence>MSAPAMHGHSAACCNIPPIVEEGYKEKGTYEQIHDIKTYITGSDSATKGVLFIYDIFGYFPQSLQGADILGQQYRVLMPDWFAGEPCPISIFPPDTPDKQAVLSAFVGKNHPAIVAPKVAAYIAAARAKFPAVTDWAVVGFCWGGKVVSAVAKAPDTPFKAAAEVHPAMVDPEEAKGISIPLCMLASKDEDAEAVKKFEENLSGEKYVEIYADQIHGWMAARSNLKDERNKEEYARGYKKLLEFFGKYV</sequence>
<dbReference type="OrthoDB" id="2147163at2759"/>
<protein>
    <recommendedName>
        <fullName evidence="1">Dienelactone hydrolase domain-containing protein</fullName>
    </recommendedName>
</protein>
<keyword evidence="3" id="KW-1185">Reference proteome</keyword>
<dbReference type="Proteomes" id="UP000033483">
    <property type="component" value="Unassembled WGS sequence"/>
</dbReference>
<evidence type="ECO:0000259" key="1">
    <source>
        <dbReference type="Pfam" id="PF01738"/>
    </source>
</evidence>
<dbReference type="Gene3D" id="3.40.50.1820">
    <property type="entry name" value="alpha/beta hydrolase"/>
    <property type="match status" value="1"/>
</dbReference>
<gene>
    <name evidence="2" type="ORF">TD95_004970</name>
</gene>
<evidence type="ECO:0000313" key="2">
    <source>
        <dbReference type="EMBL" id="KKA27781.1"/>
    </source>
</evidence>
<name>A0A0F4ZCD1_9PEZI</name>